<dbReference type="PROSITE" id="PS51841">
    <property type="entry name" value="LTD"/>
    <property type="match status" value="1"/>
</dbReference>
<dbReference type="InterPro" id="IPR043744">
    <property type="entry name" value="DUF5689"/>
</dbReference>
<protein>
    <submittedName>
        <fullName evidence="3">Endonuclease</fullName>
    </submittedName>
</protein>
<evidence type="ECO:0000313" key="3">
    <source>
        <dbReference type="EMBL" id="RHW39961.1"/>
    </source>
</evidence>
<dbReference type="PANTHER" id="PTHR42834">
    <property type="entry name" value="ENDONUCLEASE/EXONUCLEASE/PHOSPHATASE FAMILY PROTEIN (AFU_ORTHOLOGUE AFUA_3G09210)"/>
    <property type="match status" value="1"/>
</dbReference>
<evidence type="ECO:0000259" key="2">
    <source>
        <dbReference type="PROSITE" id="PS51841"/>
    </source>
</evidence>
<dbReference type="Gene3D" id="3.60.10.10">
    <property type="entry name" value="Endonuclease/exonuclease/phosphatase"/>
    <property type="match status" value="1"/>
</dbReference>
<dbReference type="CDD" id="cd04486">
    <property type="entry name" value="YhcR_OBF_like"/>
    <property type="match status" value="1"/>
</dbReference>
<name>A0A396STZ3_9BACL</name>
<dbReference type="OrthoDB" id="9801679at2"/>
<dbReference type="InterPro" id="IPR036691">
    <property type="entry name" value="Endo/exonu/phosph_ase_sf"/>
</dbReference>
<dbReference type="Proteomes" id="UP000265692">
    <property type="component" value="Unassembled WGS sequence"/>
</dbReference>
<dbReference type="InterPro" id="IPR001322">
    <property type="entry name" value="Lamin_tail_dom"/>
</dbReference>
<feature type="signal peptide" evidence="1">
    <location>
        <begin position="1"/>
        <end position="33"/>
    </location>
</feature>
<keyword evidence="4" id="KW-1185">Reference proteome</keyword>
<accession>A0A396STZ3</accession>
<sequence length="1155" mass="124890">MKNKKWKKPFNAFVATTLVAGVAVPMIPTSVSAETAATDLIISEYIEGSSFNKALELFNGTGSAVDLSKYTVEVYFNGKTVAGQSVALSGTLEPGATFVLYHGDASEQIKAKGNLENTSLINFNGDDAIVLKNNGTIIDSIGQVGVDPGTSWGTDVKTADMTLVRDSSIVSGDTNPDDAFDPGTEWIGYDKDTFDYLGSHGHQTVPGEEEPVAPTEGSISDIRALPIGSQVTTTGTVTAVLGGTTYIQDENAGLVLYGFDLNVKPGDKIQATGDLAEFRSLLQINVTPDNVQVLEEGTVPEPEVVTAAQLQEELEGKLLTVNNVKIESYVGGNYKAVDGEGNQFELRPSDASLLAVGTTYESITGVLGSYNDVYQLIPRSVDDIVEDSSIVRPVTATPGEGLVEEGTEVTLTTKTEGSTIHYTTDGSQPTTDSPVYNEPITITEDTTIKAIAVKDGLTNSDVAEFDYMIQLEDIHIHDIQGEGHYSKYDGLNVTDVEGIVTYIDGNDVYIQDLQPDDNANTSEGILVYKKSHGVQVGDVISVDGTVKEHVMPGYSERYETDLPVTEIAATTIDITGTGELPDPIIIGEDVQLPTEIIDNDGLSVFDPEEDGIDLFESLEGMLVGVNNPKVVALQKYGELTVIPGNMETNTTAGGLRISEHDYNPERITLDIGDDNYVAKMGDRFEGLISGVVSYGYSYYQVLTDKEDLPELIEGPNEREATSITPAEDKLTVAAYNVENFSTKTPEDKVTKIAEAIVSNMKNPDIIGLTEVQDNDGGTDSGTVDASESAQLLIDKIIALGGPKYVYTDIAPEDKQDGGAPGGNIRVGFLYNPERVSLTEGEKGTATEAVDVVDGNLTLNPGRIDPTNPAFESSRKPLAAQFDFKGEKVIVVANHFNSKGGDQPLYGKNQPPVLGSEEQRMEIASIVNGFVKDVLAEDPNANVVLVGDFNDFEFSNPIEELKGQELTNMIDLVPAEERYTYSYQGNAQVLDHILVTNNLVDNTVVDILHINSGFMEEHGRASDHDPVMVQIDLKKEQPEPTEPVKPETFDKVYDYQNLNKKKLMIPQKNVWLQLDEESKVDEIVLKGEYVELQGEGLQHSTVIFEPKKLGAVLELNDKVSKKIIIDGKNVSEIRGAAEGQIFEFVNGAAESAIEFN</sequence>
<dbReference type="Pfam" id="PF13290">
    <property type="entry name" value="CHB_HEX_C_1"/>
    <property type="match status" value="1"/>
</dbReference>
<dbReference type="EMBL" id="QWEI01000001">
    <property type="protein sequence ID" value="RHW39961.1"/>
    <property type="molecule type" value="Genomic_DNA"/>
</dbReference>
<dbReference type="InterPro" id="IPR059177">
    <property type="entry name" value="GH29D-like_dom"/>
</dbReference>
<reference evidence="3 4" key="1">
    <citation type="submission" date="2018-08" db="EMBL/GenBank/DDBJ databases">
        <title>Lysinibacillus sp. YLB-03 draft genome sequence.</title>
        <authorList>
            <person name="Yu L."/>
        </authorList>
    </citation>
    <scope>NUCLEOTIDE SEQUENCE [LARGE SCALE GENOMIC DNA]</scope>
    <source>
        <strain evidence="3 4">YLB-03</strain>
    </source>
</reference>
<evidence type="ECO:0000313" key="4">
    <source>
        <dbReference type="Proteomes" id="UP000265692"/>
    </source>
</evidence>
<dbReference type="RefSeq" id="WP_118874971.1">
    <property type="nucleotide sequence ID" value="NZ_QWEI01000001.1"/>
</dbReference>
<dbReference type="AlphaFoldDB" id="A0A396STZ3"/>
<dbReference type="Pfam" id="PF00932">
    <property type="entry name" value="LTD"/>
    <property type="match status" value="1"/>
</dbReference>
<feature type="domain" description="LTD" evidence="2">
    <location>
        <begin position="28"/>
        <end position="145"/>
    </location>
</feature>
<dbReference type="GO" id="GO:0004519">
    <property type="term" value="F:endonuclease activity"/>
    <property type="evidence" value="ECO:0007669"/>
    <property type="project" value="UniProtKB-KW"/>
</dbReference>
<keyword evidence="3" id="KW-0255">Endonuclease</keyword>
<gene>
    <name evidence="3" type="ORF">D1B33_03695</name>
</gene>
<keyword evidence="3" id="KW-0378">Hydrolase</keyword>
<dbReference type="SUPFAM" id="SSF56219">
    <property type="entry name" value="DNase I-like"/>
    <property type="match status" value="1"/>
</dbReference>
<comment type="caution">
    <text evidence="3">The sequence shown here is derived from an EMBL/GenBank/DDBJ whole genome shotgun (WGS) entry which is preliminary data.</text>
</comment>
<dbReference type="Pfam" id="PF18942">
    <property type="entry name" value="DUF5689"/>
    <property type="match status" value="1"/>
</dbReference>
<evidence type="ECO:0000256" key="1">
    <source>
        <dbReference type="SAM" id="SignalP"/>
    </source>
</evidence>
<dbReference type="PANTHER" id="PTHR42834:SF1">
    <property type="entry name" value="ENDONUCLEASE_EXONUCLEASE_PHOSPHATASE FAMILY PROTEIN (AFU_ORTHOLOGUE AFUA_3G09210)"/>
    <property type="match status" value="1"/>
</dbReference>
<dbReference type="InterPro" id="IPR005135">
    <property type="entry name" value="Endo/exonuclease/phosphatase"/>
</dbReference>
<feature type="chain" id="PRO_5017300361" evidence="1">
    <location>
        <begin position="34"/>
        <end position="1155"/>
    </location>
</feature>
<keyword evidence="1" id="KW-0732">Signal</keyword>
<dbReference type="Pfam" id="PF19580">
    <property type="entry name" value="Exo_endo_phos_3"/>
    <property type="match status" value="1"/>
</dbReference>
<proteinExistence type="predicted"/>
<organism evidence="3 4">
    <name type="scientific">Ureibacillus yapensis</name>
    <dbReference type="NCBI Taxonomy" id="2304605"/>
    <lineage>
        <taxon>Bacteria</taxon>
        <taxon>Bacillati</taxon>
        <taxon>Bacillota</taxon>
        <taxon>Bacilli</taxon>
        <taxon>Bacillales</taxon>
        <taxon>Caryophanaceae</taxon>
        <taxon>Ureibacillus</taxon>
    </lineage>
</organism>
<dbReference type="CDD" id="cd10283">
    <property type="entry name" value="MnuA_DNase1-like"/>
    <property type="match status" value="1"/>
</dbReference>
<keyword evidence="3" id="KW-0540">Nuclease</keyword>